<keyword evidence="1" id="KW-0521">NADP</keyword>
<dbReference type="Proteomes" id="UP001596303">
    <property type="component" value="Unassembled WGS sequence"/>
</dbReference>
<dbReference type="InterPro" id="IPR036291">
    <property type="entry name" value="NAD(P)-bd_dom_sf"/>
</dbReference>
<evidence type="ECO:0000256" key="2">
    <source>
        <dbReference type="ARBA" id="ARBA00023002"/>
    </source>
</evidence>
<dbReference type="SUPFAM" id="SSF50129">
    <property type="entry name" value="GroES-like"/>
    <property type="match status" value="1"/>
</dbReference>
<reference evidence="5" key="1">
    <citation type="journal article" date="2019" name="Int. J. Syst. Evol. Microbiol.">
        <title>The Global Catalogue of Microorganisms (GCM) 10K type strain sequencing project: providing services to taxonomists for standard genome sequencing and annotation.</title>
        <authorList>
            <consortium name="The Broad Institute Genomics Platform"/>
            <consortium name="The Broad Institute Genome Sequencing Center for Infectious Disease"/>
            <person name="Wu L."/>
            <person name="Ma J."/>
        </authorList>
    </citation>
    <scope>NUCLEOTIDE SEQUENCE [LARGE SCALE GENOMIC DNA]</scope>
    <source>
        <strain evidence="5">CGMCC-1.15741</strain>
    </source>
</reference>
<dbReference type="Pfam" id="PF08240">
    <property type="entry name" value="ADH_N"/>
    <property type="match status" value="1"/>
</dbReference>
<dbReference type="NCBIfam" id="TIGR02824">
    <property type="entry name" value="quinone_pig3"/>
    <property type="match status" value="1"/>
</dbReference>
<accession>A0ABW1S7D7</accession>
<evidence type="ECO:0000256" key="1">
    <source>
        <dbReference type="ARBA" id="ARBA00022857"/>
    </source>
</evidence>
<evidence type="ECO:0000259" key="3">
    <source>
        <dbReference type="SMART" id="SM00829"/>
    </source>
</evidence>
<dbReference type="PANTHER" id="PTHR48106:SF8">
    <property type="entry name" value="OS02G0805600 PROTEIN"/>
    <property type="match status" value="1"/>
</dbReference>
<dbReference type="SMART" id="SM00829">
    <property type="entry name" value="PKS_ER"/>
    <property type="match status" value="1"/>
</dbReference>
<dbReference type="Pfam" id="PF00107">
    <property type="entry name" value="ADH_zinc_N"/>
    <property type="match status" value="1"/>
</dbReference>
<dbReference type="RefSeq" id="WP_377376389.1">
    <property type="nucleotide sequence ID" value="NZ_JBHSSW010000005.1"/>
</dbReference>
<dbReference type="InterPro" id="IPR020843">
    <property type="entry name" value="ER"/>
</dbReference>
<protein>
    <submittedName>
        <fullName evidence="4">NAD(P)H-quinone oxidoreductase</fullName>
    </submittedName>
</protein>
<dbReference type="InterPro" id="IPR013149">
    <property type="entry name" value="ADH-like_C"/>
</dbReference>
<dbReference type="CDD" id="cd05276">
    <property type="entry name" value="p53_inducible_oxidoreductase"/>
    <property type="match status" value="1"/>
</dbReference>
<evidence type="ECO:0000313" key="4">
    <source>
        <dbReference type="EMBL" id="MFC6197458.1"/>
    </source>
</evidence>
<gene>
    <name evidence="4" type="ORF">ACFQDM_05175</name>
</gene>
<proteinExistence type="predicted"/>
<dbReference type="SUPFAM" id="SSF51735">
    <property type="entry name" value="NAD(P)-binding Rossmann-fold domains"/>
    <property type="match status" value="1"/>
</dbReference>
<evidence type="ECO:0000313" key="5">
    <source>
        <dbReference type="Proteomes" id="UP001596303"/>
    </source>
</evidence>
<name>A0ABW1S7D7_9PROT</name>
<sequence length="325" mass="35175">MTQTMRAVEVGSDESLKISTLERPEPKGGEVLLRVKAFGVNRGDLLQRKGFYPSPKGASPLMGLEACGVVEAVGPDADRWSVGDRVCCIVPGGGYAEYAVVDSGSCLPLPDDVTFEQGASLAETMMTVWTNVFDVCALKRGETFLVHGGTSGIGASAIQMAKAWGCKVLTTAGSKEKCIAAETFGADRAINYKEEDFVEIAKAEGGVDVILDMVGGDYVAKNMDILNRMGRLVNIAYMSGSKVELNMMPVMIKRLTITGSTLRARSAEEKRQVRDGLERDFWHMLGEDKINPVVFKVFELEEIEAAHELMQSSQHIGKIVVRTGA</sequence>
<keyword evidence="5" id="KW-1185">Reference proteome</keyword>
<dbReference type="PANTHER" id="PTHR48106">
    <property type="entry name" value="QUINONE OXIDOREDUCTASE PIG3-RELATED"/>
    <property type="match status" value="1"/>
</dbReference>
<keyword evidence="2" id="KW-0560">Oxidoreductase</keyword>
<comment type="caution">
    <text evidence="4">The sequence shown here is derived from an EMBL/GenBank/DDBJ whole genome shotgun (WGS) entry which is preliminary data.</text>
</comment>
<dbReference type="Gene3D" id="3.90.180.10">
    <property type="entry name" value="Medium-chain alcohol dehydrogenases, catalytic domain"/>
    <property type="match status" value="1"/>
</dbReference>
<dbReference type="InterPro" id="IPR011032">
    <property type="entry name" value="GroES-like_sf"/>
</dbReference>
<feature type="domain" description="Enoyl reductase (ER)" evidence="3">
    <location>
        <begin position="11"/>
        <end position="321"/>
    </location>
</feature>
<dbReference type="InterPro" id="IPR013154">
    <property type="entry name" value="ADH-like_N"/>
</dbReference>
<dbReference type="Gene3D" id="3.40.50.720">
    <property type="entry name" value="NAD(P)-binding Rossmann-like Domain"/>
    <property type="match status" value="1"/>
</dbReference>
<dbReference type="InterPro" id="IPR014189">
    <property type="entry name" value="Quinone_OxRdtase_PIG3"/>
</dbReference>
<dbReference type="EMBL" id="JBHSSW010000005">
    <property type="protein sequence ID" value="MFC6197458.1"/>
    <property type="molecule type" value="Genomic_DNA"/>
</dbReference>
<organism evidence="4 5">
    <name type="scientific">Ponticaulis profundi</name>
    <dbReference type="NCBI Taxonomy" id="2665222"/>
    <lineage>
        <taxon>Bacteria</taxon>
        <taxon>Pseudomonadati</taxon>
        <taxon>Pseudomonadota</taxon>
        <taxon>Alphaproteobacteria</taxon>
        <taxon>Hyphomonadales</taxon>
        <taxon>Hyphomonadaceae</taxon>
        <taxon>Ponticaulis</taxon>
    </lineage>
</organism>